<proteinExistence type="predicted"/>
<evidence type="ECO:0000259" key="2">
    <source>
        <dbReference type="Pfam" id="PF25534"/>
    </source>
</evidence>
<sequence>MPTLKYLNCSIELSQSQQTLQEFGTTYGDGFVETFVPVPSKPQSFSIHLTSDKFIAPGISMYVFVDGVYQCNRNRQDLKLRKGSDSRSVVDFKVRQKEEKQKDGSMIAREWKFEKLNTVSADDAPDVCSSNVLDNIGCIEVLVLRCAGSRTAKIISAMNVDGANDLPVHPFWMDGQPRESDGRPMYDDRGPSVSGHNNSRPPPPIPAYHSPYAEAIPSHYSTSFASDTLPSASRHQHRPQSRYSEPTSPGARPTSTIPSGAFQYGSGPIPSGLMHGSARSFYHTRPASAVVANAPGVDPAWLNELLTKAVKRGVEEVRRTEVGTQDHTQQPANVMAVKEPPGDWLQSPFGGGTTWGGSQDGWNPHPTRDRSATRVYWNDDPEWDSQSKVGSWGAAEETQSDTWDTDETWGTKKSDGRKDSRWSKPRAPTGGSKVSARPASPATTRTRSQRHSSHHSSRRPRSKSRPKSSKWDEGPSSSSGDREGWIKAEASSDSTASWEKSDDTARPARSRSNGRSSKYRSKSRKPSHPSRSEHGGGHKSSRHRDSQIRAPSTRTKHVSSTDSTATPTVINAPAPIYQHPVHAPGRPIQQLSDFAAPPPSIAPPPPDWTSVVADKLRKHNAALSTVPPAPFGVAEGRTVSCAPWDATKDKHAKTASSRSNSWGNDKKAVKTKTSDHADNDKSGWGNESVWNSGSAADVDAGWGNTKTANGGWDTDDNGWGANDTAKLDKQASKENNGWDTNCGKAGTTKQVEDAWTTRNDAWANESPKKNDTAWSTSPKPIKSTSTSKRHTSKSLSKYRQHSTAAFPDPKPHWHFPPPPTQLLPSISGHTAPLPPEPILKVSSLAASQKALSHHVRAGPGTSYGHAVARPEYLDTLESPYAVFRFKYRSRGVLGKMFGEDVLDAAGKGERGREREKDKLKDMSKEKLIEEMVKMQEKLKMKETEKNGGRKERKTESRATESVARDWTESWVRQQSREVSEKGKSKG</sequence>
<reference evidence="3" key="1">
    <citation type="journal article" date="2020" name="Stud. Mycol.">
        <title>101 Dothideomycetes genomes: a test case for predicting lifestyles and emergence of pathogens.</title>
        <authorList>
            <person name="Haridas S."/>
            <person name="Albert R."/>
            <person name="Binder M."/>
            <person name="Bloem J."/>
            <person name="Labutti K."/>
            <person name="Salamov A."/>
            <person name="Andreopoulos B."/>
            <person name="Baker S."/>
            <person name="Barry K."/>
            <person name="Bills G."/>
            <person name="Bluhm B."/>
            <person name="Cannon C."/>
            <person name="Castanera R."/>
            <person name="Culley D."/>
            <person name="Daum C."/>
            <person name="Ezra D."/>
            <person name="Gonzalez J."/>
            <person name="Henrissat B."/>
            <person name="Kuo A."/>
            <person name="Liang C."/>
            <person name="Lipzen A."/>
            <person name="Lutzoni F."/>
            <person name="Magnuson J."/>
            <person name="Mondo S."/>
            <person name="Nolan M."/>
            <person name="Ohm R."/>
            <person name="Pangilinan J."/>
            <person name="Park H.-J."/>
            <person name="Ramirez L."/>
            <person name="Alfaro M."/>
            <person name="Sun H."/>
            <person name="Tritt A."/>
            <person name="Yoshinaga Y."/>
            <person name="Zwiers L.-H."/>
            <person name="Turgeon B."/>
            <person name="Goodwin S."/>
            <person name="Spatafora J."/>
            <person name="Crous P."/>
            <person name="Grigoriev I."/>
        </authorList>
    </citation>
    <scope>NUCLEOTIDE SEQUENCE</scope>
    <source>
        <strain evidence="3">CBS 110217</strain>
    </source>
</reference>
<dbReference type="OrthoDB" id="5423516at2759"/>
<dbReference type="Proteomes" id="UP000799777">
    <property type="component" value="Unassembled WGS sequence"/>
</dbReference>
<feature type="compositionally biased region" description="Basic residues" evidence="1">
    <location>
        <begin position="517"/>
        <end position="528"/>
    </location>
</feature>
<gene>
    <name evidence="3" type="ORF">EK21DRAFT_37646</name>
</gene>
<feature type="non-terminal residue" evidence="3">
    <location>
        <position position="986"/>
    </location>
</feature>
<comment type="caution">
    <text evidence="3">The sequence shown here is derived from an EMBL/GenBank/DDBJ whole genome shotgun (WGS) entry which is preliminary data.</text>
</comment>
<feature type="region of interest" description="Disordered" evidence="1">
    <location>
        <begin position="223"/>
        <end position="268"/>
    </location>
</feature>
<feature type="compositionally biased region" description="Basic residues" evidence="1">
    <location>
        <begin position="787"/>
        <end position="800"/>
    </location>
</feature>
<evidence type="ECO:0000256" key="1">
    <source>
        <dbReference type="SAM" id="MobiDB-lite"/>
    </source>
</evidence>
<feature type="compositionally biased region" description="Polar residues" evidence="1">
    <location>
        <begin position="223"/>
        <end position="233"/>
    </location>
</feature>
<feature type="compositionally biased region" description="Basic and acidic residues" evidence="1">
    <location>
        <begin position="409"/>
        <end position="422"/>
    </location>
</feature>
<feature type="region of interest" description="Disordered" evidence="1">
    <location>
        <begin position="171"/>
        <end position="211"/>
    </location>
</feature>
<feature type="compositionally biased region" description="Basic residues" evidence="1">
    <location>
        <begin position="447"/>
        <end position="468"/>
    </location>
</feature>
<feature type="domain" description="DUF7918" evidence="2">
    <location>
        <begin position="830"/>
        <end position="893"/>
    </location>
</feature>
<feature type="compositionally biased region" description="Pro residues" evidence="1">
    <location>
        <begin position="596"/>
        <end position="607"/>
    </location>
</feature>
<feature type="region of interest" description="Disordered" evidence="1">
    <location>
        <begin position="349"/>
        <end position="609"/>
    </location>
</feature>
<name>A0A9P4LQ27_9PLEO</name>
<accession>A0A9P4LQ27</accession>
<dbReference type="Pfam" id="PF25534">
    <property type="entry name" value="DUF7918"/>
    <property type="match status" value="1"/>
</dbReference>
<feature type="compositionally biased region" description="Gly residues" evidence="1">
    <location>
        <begin position="349"/>
        <end position="359"/>
    </location>
</feature>
<feature type="compositionally biased region" description="Polar residues" evidence="1">
    <location>
        <begin position="549"/>
        <end position="569"/>
    </location>
</feature>
<feature type="region of interest" description="Disordered" evidence="1">
    <location>
        <begin position="644"/>
        <end position="818"/>
    </location>
</feature>
<evidence type="ECO:0000313" key="4">
    <source>
        <dbReference type="Proteomes" id="UP000799777"/>
    </source>
</evidence>
<feature type="compositionally biased region" description="Basic and acidic residues" evidence="1">
    <location>
        <begin position="176"/>
        <end position="190"/>
    </location>
</feature>
<dbReference type="InterPro" id="IPR057678">
    <property type="entry name" value="DUF7918"/>
</dbReference>
<feature type="compositionally biased region" description="Low complexity" evidence="1">
    <location>
        <begin position="707"/>
        <end position="724"/>
    </location>
</feature>
<evidence type="ECO:0000313" key="3">
    <source>
        <dbReference type="EMBL" id="KAF2035716.1"/>
    </source>
</evidence>
<dbReference type="EMBL" id="ML978156">
    <property type="protein sequence ID" value="KAF2035716.1"/>
    <property type="molecule type" value="Genomic_DNA"/>
</dbReference>
<feature type="compositionally biased region" description="Polar residues" evidence="1">
    <location>
        <begin position="241"/>
        <end position="258"/>
    </location>
</feature>
<feature type="compositionally biased region" description="Basic and acidic residues" evidence="1">
    <location>
        <begin position="664"/>
        <end position="681"/>
    </location>
</feature>
<feature type="compositionally biased region" description="Polar residues" evidence="1">
    <location>
        <begin position="654"/>
        <end position="663"/>
    </location>
</feature>
<dbReference type="AlphaFoldDB" id="A0A9P4LQ27"/>
<protein>
    <recommendedName>
        <fullName evidence="2">DUF7918 domain-containing protein</fullName>
    </recommendedName>
</protein>
<keyword evidence="4" id="KW-1185">Reference proteome</keyword>
<feature type="compositionally biased region" description="Low complexity" evidence="1">
    <location>
        <begin position="775"/>
        <end position="786"/>
    </location>
</feature>
<organism evidence="3 4">
    <name type="scientific">Setomelanomma holmii</name>
    <dbReference type="NCBI Taxonomy" id="210430"/>
    <lineage>
        <taxon>Eukaryota</taxon>
        <taxon>Fungi</taxon>
        <taxon>Dikarya</taxon>
        <taxon>Ascomycota</taxon>
        <taxon>Pezizomycotina</taxon>
        <taxon>Dothideomycetes</taxon>
        <taxon>Pleosporomycetidae</taxon>
        <taxon>Pleosporales</taxon>
        <taxon>Pleosporineae</taxon>
        <taxon>Phaeosphaeriaceae</taxon>
        <taxon>Setomelanomma</taxon>
    </lineage>
</organism>
<feature type="region of interest" description="Disordered" evidence="1">
    <location>
        <begin position="934"/>
        <end position="967"/>
    </location>
</feature>